<evidence type="ECO:0000313" key="1">
    <source>
        <dbReference type="EMBL" id="KAL3286940.1"/>
    </source>
</evidence>
<keyword evidence="2" id="KW-1185">Reference proteome</keyword>
<protein>
    <submittedName>
        <fullName evidence="1">Uncharacterized protein</fullName>
    </submittedName>
</protein>
<organism evidence="1 2">
    <name type="scientific">Cryptolaemus montrouzieri</name>
    <dbReference type="NCBI Taxonomy" id="559131"/>
    <lineage>
        <taxon>Eukaryota</taxon>
        <taxon>Metazoa</taxon>
        <taxon>Ecdysozoa</taxon>
        <taxon>Arthropoda</taxon>
        <taxon>Hexapoda</taxon>
        <taxon>Insecta</taxon>
        <taxon>Pterygota</taxon>
        <taxon>Neoptera</taxon>
        <taxon>Endopterygota</taxon>
        <taxon>Coleoptera</taxon>
        <taxon>Polyphaga</taxon>
        <taxon>Cucujiformia</taxon>
        <taxon>Coccinelloidea</taxon>
        <taxon>Coccinellidae</taxon>
        <taxon>Scymninae</taxon>
        <taxon>Scymnini</taxon>
        <taxon>Cryptolaemus</taxon>
    </lineage>
</organism>
<dbReference type="Proteomes" id="UP001516400">
    <property type="component" value="Unassembled WGS sequence"/>
</dbReference>
<reference evidence="1 2" key="1">
    <citation type="journal article" date="2021" name="BMC Biol.">
        <title>Horizontally acquired antibacterial genes associated with adaptive radiation of ladybird beetles.</title>
        <authorList>
            <person name="Li H.S."/>
            <person name="Tang X.F."/>
            <person name="Huang Y.H."/>
            <person name="Xu Z.Y."/>
            <person name="Chen M.L."/>
            <person name="Du X.Y."/>
            <person name="Qiu B.Y."/>
            <person name="Chen P.T."/>
            <person name="Zhang W."/>
            <person name="Slipinski A."/>
            <person name="Escalona H.E."/>
            <person name="Waterhouse R.M."/>
            <person name="Zwick A."/>
            <person name="Pang H."/>
        </authorList>
    </citation>
    <scope>NUCLEOTIDE SEQUENCE [LARGE SCALE GENOMIC DNA]</scope>
    <source>
        <strain evidence="1">SYSU2018</strain>
    </source>
</reference>
<proteinExistence type="predicted"/>
<gene>
    <name evidence="1" type="ORF">HHI36_001426</name>
</gene>
<accession>A0ABD2P8X6</accession>
<dbReference type="EMBL" id="JABFTP020000185">
    <property type="protein sequence ID" value="KAL3286940.1"/>
    <property type="molecule type" value="Genomic_DNA"/>
</dbReference>
<dbReference type="PANTHER" id="PTHR40240:SF1">
    <property type="entry name" value="PLEXUS, ISOFORM A"/>
    <property type="match status" value="1"/>
</dbReference>
<dbReference type="AlphaFoldDB" id="A0ABD2P8X6"/>
<comment type="caution">
    <text evidence="1">The sequence shown here is derived from an EMBL/GenBank/DDBJ whole genome shotgun (WGS) entry which is preliminary data.</text>
</comment>
<evidence type="ECO:0000313" key="2">
    <source>
        <dbReference type="Proteomes" id="UP001516400"/>
    </source>
</evidence>
<dbReference type="PANTHER" id="PTHR40240">
    <property type="entry name" value="PLEXUS, ISOFORM A"/>
    <property type="match status" value="1"/>
</dbReference>
<name>A0ABD2P8X6_9CUCU</name>
<sequence length="212" mass="23490">VTNHDRIIDEPASLDSALDLTHSQPQILPTPSPAPQCVSVPVFHSQNSNSSTGTDILDLSMPDKNSVTEVCYVCGDEFKRGSLDMIASKQQIEAINQPFFPSLIEHPRPSRSRPIDSAGKVQACVDCQQYLLKQWQAFQAQGVPHAERNYTLRKRVSSTLDTTTFVCYTCALEYPSSSIRLFYCRPNSDNEPYFPFIANIKAPPGASPISPQ</sequence>
<feature type="non-terminal residue" evidence="1">
    <location>
        <position position="1"/>
    </location>
</feature>
<feature type="non-terminal residue" evidence="1">
    <location>
        <position position="212"/>
    </location>
</feature>